<dbReference type="EMBL" id="JYDP01004872">
    <property type="protein sequence ID" value="KRY94541.1"/>
    <property type="molecule type" value="Genomic_DNA"/>
</dbReference>
<accession>A0A0V1G8Q1</accession>
<keyword evidence="2" id="KW-1185">Reference proteome</keyword>
<comment type="caution">
    <text evidence="1">The sequence shown here is derived from an EMBL/GenBank/DDBJ whole genome shotgun (WGS) entry which is preliminary data.</text>
</comment>
<protein>
    <submittedName>
        <fullName evidence="1">Uncharacterized protein</fullName>
    </submittedName>
</protein>
<gene>
    <name evidence="1" type="ORF">T11_2560</name>
</gene>
<dbReference type="AlphaFoldDB" id="A0A0V1G8Q1"/>
<sequence>MLQPLHERELLLTCRCLLGILFCIDICSVNKFFVKREL</sequence>
<reference evidence="1 2" key="1">
    <citation type="submission" date="2015-01" db="EMBL/GenBank/DDBJ databases">
        <title>Evolution of Trichinella species and genotypes.</title>
        <authorList>
            <person name="Korhonen P.K."/>
            <person name="Edoardo P."/>
            <person name="Giuseppe L.R."/>
            <person name="Gasser R.B."/>
        </authorList>
    </citation>
    <scope>NUCLEOTIDE SEQUENCE [LARGE SCALE GENOMIC DNA]</scope>
    <source>
        <strain evidence="1">ISS1029</strain>
    </source>
</reference>
<proteinExistence type="predicted"/>
<evidence type="ECO:0000313" key="1">
    <source>
        <dbReference type="EMBL" id="KRY94541.1"/>
    </source>
</evidence>
<organism evidence="1 2">
    <name type="scientific">Trichinella zimbabwensis</name>
    <dbReference type="NCBI Taxonomy" id="268475"/>
    <lineage>
        <taxon>Eukaryota</taxon>
        <taxon>Metazoa</taxon>
        <taxon>Ecdysozoa</taxon>
        <taxon>Nematoda</taxon>
        <taxon>Enoplea</taxon>
        <taxon>Dorylaimia</taxon>
        <taxon>Trichinellida</taxon>
        <taxon>Trichinellidae</taxon>
        <taxon>Trichinella</taxon>
    </lineage>
</organism>
<dbReference type="Proteomes" id="UP000055024">
    <property type="component" value="Unassembled WGS sequence"/>
</dbReference>
<evidence type="ECO:0000313" key="2">
    <source>
        <dbReference type="Proteomes" id="UP000055024"/>
    </source>
</evidence>
<name>A0A0V1G8Q1_9BILA</name>